<dbReference type="AlphaFoldDB" id="A0A8J6XTJ4"/>
<comment type="caution">
    <text evidence="1">The sequence shown here is derived from an EMBL/GenBank/DDBJ whole genome shotgun (WGS) entry which is preliminary data.</text>
</comment>
<protein>
    <submittedName>
        <fullName evidence="1">Uncharacterized protein</fullName>
    </submittedName>
</protein>
<dbReference type="RefSeq" id="WP_190839212.1">
    <property type="nucleotide sequence ID" value="NZ_CAWPPI010000134.1"/>
</dbReference>
<evidence type="ECO:0000313" key="1">
    <source>
        <dbReference type="EMBL" id="MBD2778961.1"/>
    </source>
</evidence>
<reference evidence="1" key="1">
    <citation type="submission" date="2020-09" db="EMBL/GenBank/DDBJ databases">
        <title>Iningainema tapete sp. nov. (Scytonemataceae, Cyanobacteria) from greenhouses in central Florida (USA) produces two types of nodularin with biosynthetic potential for microcystin-LR and anabaenopeptins.</title>
        <authorList>
            <person name="Berthold D.E."/>
            <person name="Lefler F.W."/>
            <person name="Huang I.-S."/>
            <person name="Abdulla H."/>
            <person name="Zimba P.V."/>
            <person name="Laughinghouse H.D. IV."/>
        </authorList>
    </citation>
    <scope>NUCLEOTIDE SEQUENCE</scope>
    <source>
        <strain evidence="1">BLCCT55</strain>
    </source>
</reference>
<name>A0A8J6XTJ4_9CYAN</name>
<accession>A0A8J6XTJ4</accession>
<gene>
    <name evidence="1" type="ORF">ICL16_44695</name>
</gene>
<organism evidence="1 2">
    <name type="scientific">Iningainema tapete BLCC-T55</name>
    <dbReference type="NCBI Taxonomy" id="2748662"/>
    <lineage>
        <taxon>Bacteria</taxon>
        <taxon>Bacillati</taxon>
        <taxon>Cyanobacteriota</taxon>
        <taxon>Cyanophyceae</taxon>
        <taxon>Nostocales</taxon>
        <taxon>Scytonemataceae</taxon>
        <taxon>Iningainema tapete</taxon>
    </lineage>
</organism>
<proteinExistence type="predicted"/>
<keyword evidence="2" id="KW-1185">Reference proteome</keyword>
<dbReference type="EMBL" id="JACXAE010000134">
    <property type="protein sequence ID" value="MBD2778961.1"/>
    <property type="molecule type" value="Genomic_DNA"/>
</dbReference>
<sequence>MLEISFYSKNGHPPHDVELIDEIYEWLAKSDFSKIGKSVPRKILIDGEKQTLPLVMLSKGNRKKLKAFLGKEIISECDSVLTKLGDSPSKQEYQDGTQRLRKLQELLKCVDNEHYDYLQRVS</sequence>
<dbReference type="Proteomes" id="UP000629098">
    <property type="component" value="Unassembled WGS sequence"/>
</dbReference>
<evidence type="ECO:0000313" key="2">
    <source>
        <dbReference type="Proteomes" id="UP000629098"/>
    </source>
</evidence>